<evidence type="ECO:0000256" key="10">
    <source>
        <dbReference type="ARBA" id="ARBA00023004"/>
    </source>
</evidence>
<dbReference type="EMBL" id="CAMXCT030002380">
    <property type="protein sequence ID" value="CAL4785124.1"/>
    <property type="molecule type" value="Genomic_DNA"/>
</dbReference>
<dbReference type="InterPro" id="IPR011257">
    <property type="entry name" value="DNA_glycosylase"/>
</dbReference>
<name>A0A9P1CVD4_9DINO</name>
<dbReference type="PROSITE" id="PS01155">
    <property type="entry name" value="ENDONUCLEASE_III_2"/>
    <property type="match status" value="1"/>
</dbReference>
<dbReference type="FunFam" id="1.10.340.30:FF:000002">
    <property type="entry name" value="Adenine DNA glycosylase"/>
    <property type="match status" value="1"/>
</dbReference>
<dbReference type="EC" id="3.2.2.31" evidence="4"/>
<dbReference type="GO" id="GO:0034039">
    <property type="term" value="F:8-oxo-7,8-dihydroguanine DNA N-glycosylase activity"/>
    <property type="evidence" value="ECO:0007669"/>
    <property type="project" value="TreeGrafter"/>
</dbReference>
<dbReference type="InterPro" id="IPR004036">
    <property type="entry name" value="Endonuclease-III-like_CS2"/>
</dbReference>
<evidence type="ECO:0000313" key="16">
    <source>
        <dbReference type="EMBL" id="CAI3997812.1"/>
    </source>
</evidence>
<evidence type="ECO:0000256" key="8">
    <source>
        <dbReference type="ARBA" id="ARBA00022763"/>
    </source>
</evidence>
<dbReference type="InterPro" id="IPR015797">
    <property type="entry name" value="NUDIX_hydrolase-like_dom_sf"/>
</dbReference>
<dbReference type="PANTHER" id="PTHR42944:SF1">
    <property type="entry name" value="ADENINE DNA GLYCOSYLASE"/>
    <property type="match status" value="1"/>
</dbReference>
<dbReference type="PANTHER" id="PTHR42944">
    <property type="entry name" value="ADENINE DNA GLYCOSYLASE"/>
    <property type="match status" value="1"/>
</dbReference>
<accession>A0A9P1CVD4</accession>
<dbReference type="GO" id="GO:0006298">
    <property type="term" value="P:mismatch repair"/>
    <property type="evidence" value="ECO:0007669"/>
    <property type="project" value="TreeGrafter"/>
</dbReference>
<reference evidence="16" key="1">
    <citation type="submission" date="2022-10" db="EMBL/GenBank/DDBJ databases">
        <authorList>
            <person name="Chen Y."/>
            <person name="Dougan E. K."/>
            <person name="Chan C."/>
            <person name="Rhodes N."/>
            <person name="Thang M."/>
        </authorList>
    </citation>
    <scope>NUCLEOTIDE SEQUENCE</scope>
</reference>
<comment type="catalytic activity">
    <reaction evidence="1">
        <text>Hydrolyzes free adenine bases from 7,8-dihydro-8-oxoguanine:adenine mismatched double-stranded DNA, leaving an apurinic site.</text>
        <dbReference type="EC" id="3.2.2.31"/>
    </reaction>
</comment>
<gene>
    <name evidence="16" type="ORF">C1SCF055_LOCUS24158</name>
</gene>
<evidence type="ECO:0000256" key="11">
    <source>
        <dbReference type="ARBA" id="ARBA00023014"/>
    </source>
</evidence>
<dbReference type="Gene3D" id="1.10.1670.10">
    <property type="entry name" value="Helix-hairpin-Helix base-excision DNA repair enzymes (C-terminal)"/>
    <property type="match status" value="1"/>
</dbReference>
<keyword evidence="6" id="KW-0004">4Fe-4S</keyword>
<dbReference type="InterPro" id="IPR005760">
    <property type="entry name" value="A/G_AdeGlyc_MutY"/>
</dbReference>
<evidence type="ECO:0000256" key="1">
    <source>
        <dbReference type="ARBA" id="ARBA00000843"/>
    </source>
</evidence>
<dbReference type="CDD" id="cd00056">
    <property type="entry name" value="ENDO3c"/>
    <property type="match status" value="1"/>
</dbReference>
<dbReference type="Pfam" id="PF14815">
    <property type="entry name" value="NUDIX_4"/>
    <property type="match status" value="1"/>
</dbReference>
<dbReference type="SUPFAM" id="SSF55811">
    <property type="entry name" value="Nudix"/>
    <property type="match status" value="1"/>
</dbReference>
<dbReference type="Gene3D" id="1.10.340.30">
    <property type="entry name" value="Hypothetical protein, domain 2"/>
    <property type="match status" value="1"/>
</dbReference>
<evidence type="ECO:0000256" key="12">
    <source>
        <dbReference type="ARBA" id="ARBA00023204"/>
    </source>
</evidence>
<comment type="cofactor">
    <cofactor evidence="2">
        <name>[4Fe-4S] cluster</name>
        <dbReference type="ChEBI" id="CHEBI:49883"/>
    </cofactor>
</comment>
<dbReference type="InterPro" id="IPR044298">
    <property type="entry name" value="MIG/MutY"/>
</dbReference>
<dbReference type="InterPro" id="IPR000445">
    <property type="entry name" value="HhH_motif"/>
</dbReference>
<dbReference type="SUPFAM" id="SSF48150">
    <property type="entry name" value="DNA-glycosylase"/>
    <property type="match status" value="1"/>
</dbReference>
<dbReference type="SMART" id="SM00478">
    <property type="entry name" value="ENDO3c"/>
    <property type="match status" value="1"/>
</dbReference>
<dbReference type="GO" id="GO:0000701">
    <property type="term" value="F:purine-specific mismatch base pair DNA N-glycosylase activity"/>
    <property type="evidence" value="ECO:0007669"/>
    <property type="project" value="UniProtKB-EC"/>
</dbReference>
<evidence type="ECO:0000256" key="6">
    <source>
        <dbReference type="ARBA" id="ARBA00022485"/>
    </source>
</evidence>
<evidence type="ECO:0000256" key="5">
    <source>
        <dbReference type="ARBA" id="ARBA00022023"/>
    </source>
</evidence>
<evidence type="ECO:0000256" key="4">
    <source>
        <dbReference type="ARBA" id="ARBA00012045"/>
    </source>
</evidence>
<comment type="similarity">
    <text evidence="3">Belongs to the Nth/MutY family.</text>
</comment>
<proteinExistence type="inferred from homology"/>
<evidence type="ECO:0000259" key="15">
    <source>
        <dbReference type="SMART" id="SM00478"/>
    </source>
</evidence>
<protein>
    <recommendedName>
        <fullName evidence="5">Adenine DNA glycosylase</fullName>
        <ecNumber evidence="4">3.2.2.31</ecNumber>
    </recommendedName>
</protein>
<evidence type="ECO:0000256" key="9">
    <source>
        <dbReference type="ARBA" id="ARBA00022801"/>
    </source>
</evidence>
<dbReference type="InterPro" id="IPR023170">
    <property type="entry name" value="HhH_base_excis_C"/>
</dbReference>
<comment type="caution">
    <text evidence="16">The sequence shown here is derived from an EMBL/GenBank/DDBJ whole genome shotgun (WGS) entry which is preliminary data.</text>
</comment>
<keyword evidence="18" id="KW-1185">Reference proteome</keyword>
<dbReference type="Gene3D" id="3.90.79.10">
    <property type="entry name" value="Nucleoside Triphosphate Pyrophosphohydrolase"/>
    <property type="match status" value="1"/>
</dbReference>
<dbReference type="GO" id="GO:0006284">
    <property type="term" value="P:base-excision repair"/>
    <property type="evidence" value="ECO:0007669"/>
    <property type="project" value="InterPro"/>
</dbReference>
<dbReference type="OrthoDB" id="10248838at2759"/>
<keyword evidence="10" id="KW-0408">Iron</keyword>
<keyword evidence="9" id="KW-0378">Hydrolase</keyword>
<dbReference type="InterPro" id="IPR003651">
    <property type="entry name" value="Endonuclease3_FeS-loop_motif"/>
</dbReference>
<dbReference type="NCBIfam" id="TIGR01084">
    <property type="entry name" value="mutY"/>
    <property type="match status" value="1"/>
</dbReference>
<evidence type="ECO:0000256" key="7">
    <source>
        <dbReference type="ARBA" id="ARBA00022723"/>
    </source>
</evidence>
<sequence>MAPASSPVEPNADDFAPVQPVEPASATAEPDLAPVERSVPIDAPATPVADPVVAPPSGLINPPRYQFADLDAALRESEEAARGFAEGTLSDPAQVPTMGTHYARLCRLAEVVTLLDPAAEHPELLTTELGSTDLFKRLFRTQETREESRLIAGPWVSWTGKPHGGVFFAGVPTRLDRVGEYSQYEYQIGDQVVPVVMAERINVQRYLNAGAKEVGIIGVVVERPSERIAGYTGDADRVVWARKTLPESPSSLEAAWKRSLRRKLLAWYKRHARDLPWRRSRDPYRVWVSEVMLQQTQVDTVRPYFERFLEAFPTVADLAAADEQDVLRLWEGLGYYRRARSLHAAAKQVVAEHGGQMPGDVESLLTLPGVGRYTAGAIVSIAYDKPAPILEANTIRLFTRLVAYDGKPTSAAGQRHLWGVAEELLPAKNVATFNQALMELGSLVCTPSQPDCEACPVESLCQARADGSVELLAPTTTKLKFTDVREAAVVVWRGGDVLVRQCAEGERWAGLWDFPRFELEAEGPLFARDELAEKVLAQTGVACDPGALITTIKHGVTRFRITLECYEAQRIGGRLRKPAKWVSPAELSGLPLSVTGRKLARLAALLAGCFVPSVEDFAGNATPAWPVVSVVPIAPASGRLLASRLVPSTRRCASDPEGGTMKNRLAARPRFVSLVVVLVSMAGATPSARANATAAAVTQRVGEYVHYKMFGDYNSLYLITGKTTPRYVDGKLVAPHEGMFSSGMRGMARKIHGPEKLRNRDPGPPVNYTRFEALNLAVAVPQQGWVRLDPEEQGTRNCLMLTRSEPEIIVSLAAQAVGVGAKETNGTLLNASQKKMKNIPGGEVLPGVWKLSAPGIAGRAYRAKAEFEGGKQLRYSIWVATKNGFNYSLVVYGDQRDERAVDQTMHHFVGRLRQVQPDRVAHVITRPAAKPESTGRGANVRTWFCDREVVQQHALRLDVNQPIKSTGATMKTYQAGFHRFCILTVAFVILGGVASAELAWWEPKLRVTTFGKQYVMSRETGGKLVYEGPQGVHYAEQQATQKAMDKRRAEFNARLTRFDEANLAIDLPRKGWSKPESSEEGGRTSVRLSRSRPEILVSLLAEPVGIDANETNDTLLAASQEKMKGIPGAEVQPGVWKLSAPGIEGRVYRAQAKFEGGRQLHYSIWVATKNGYNYSLVVYGDVSDERAVNQTMQQFVSRVRQNQPNRVAYVVTEATETR</sequence>
<keyword evidence="11" id="KW-0411">Iron-sulfur</keyword>
<dbReference type="CDD" id="cd03431">
    <property type="entry name" value="NUDIX_DNA_Glycosylase_C-MutY"/>
    <property type="match status" value="1"/>
</dbReference>
<evidence type="ECO:0000256" key="3">
    <source>
        <dbReference type="ARBA" id="ARBA00008343"/>
    </source>
</evidence>
<dbReference type="GO" id="GO:0035485">
    <property type="term" value="F:adenine/guanine mispair binding"/>
    <property type="evidence" value="ECO:0007669"/>
    <property type="project" value="TreeGrafter"/>
</dbReference>
<keyword evidence="12" id="KW-0234">DNA repair</keyword>
<dbReference type="Pfam" id="PF00730">
    <property type="entry name" value="HhH-GPD"/>
    <property type="match status" value="1"/>
</dbReference>
<dbReference type="GO" id="GO:0032357">
    <property type="term" value="F:oxidized purine DNA binding"/>
    <property type="evidence" value="ECO:0007669"/>
    <property type="project" value="TreeGrafter"/>
</dbReference>
<keyword evidence="13" id="KW-0326">Glycosidase</keyword>
<feature type="compositionally biased region" description="Low complexity" evidence="14">
    <location>
        <begin position="40"/>
        <end position="55"/>
    </location>
</feature>
<keyword evidence="7" id="KW-0479">Metal-binding</keyword>
<evidence type="ECO:0000313" key="18">
    <source>
        <dbReference type="Proteomes" id="UP001152797"/>
    </source>
</evidence>
<dbReference type="InterPro" id="IPR003265">
    <property type="entry name" value="HhH-GPD_domain"/>
</dbReference>
<dbReference type="Pfam" id="PF00633">
    <property type="entry name" value="HHH"/>
    <property type="match status" value="1"/>
</dbReference>
<feature type="region of interest" description="Disordered" evidence="14">
    <location>
        <begin position="1"/>
        <end position="55"/>
    </location>
</feature>
<dbReference type="EMBL" id="CAMXCT010002380">
    <property type="protein sequence ID" value="CAI3997812.1"/>
    <property type="molecule type" value="Genomic_DNA"/>
</dbReference>
<dbReference type="GO" id="GO:0046872">
    <property type="term" value="F:metal ion binding"/>
    <property type="evidence" value="ECO:0007669"/>
    <property type="project" value="UniProtKB-KW"/>
</dbReference>
<dbReference type="Proteomes" id="UP001152797">
    <property type="component" value="Unassembled WGS sequence"/>
</dbReference>
<evidence type="ECO:0000256" key="14">
    <source>
        <dbReference type="SAM" id="MobiDB-lite"/>
    </source>
</evidence>
<dbReference type="InterPro" id="IPR029119">
    <property type="entry name" value="MutY_C"/>
</dbReference>
<evidence type="ECO:0000256" key="2">
    <source>
        <dbReference type="ARBA" id="ARBA00001966"/>
    </source>
</evidence>
<organism evidence="16">
    <name type="scientific">Cladocopium goreaui</name>
    <dbReference type="NCBI Taxonomy" id="2562237"/>
    <lineage>
        <taxon>Eukaryota</taxon>
        <taxon>Sar</taxon>
        <taxon>Alveolata</taxon>
        <taxon>Dinophyceae</taxon>
        <taxon>Suessiales</taxon>
        <taxon>Symbiodiniaceae</taxon>
        <taxon>Cladocopium</taxon>
    </lineage>
</organism>
<evidence type="ECO:0000313" key="17">
    <source>
        <dbReference type="EMBL" id="CAL4785124.1"/>
    </source>
</evidence>
<dbReference type="GO" id="GO:0051539">
    <property type="term" value="F:4 iron, 4 sulfur cluster binding"/>
    <property type="evidence" value="ECO:0007669"/>
    <property type="project" value="UniProtKB-KW"/>
</dbReference>
<dbReference type="EMBL" id="CAMXCT020002380">
    <property type="protein sequence ID" value="CAL1151187.1"/>
    <property type="molecule type" value="Genomic_DNA"/>
</dbReference>
<reference evidence="17 18" key="2">
    <citation type="submission" date="2024-05" db="EMBL/GenBank/DDBJ databases">
        <authorList>
            <person name="Chen Y."/>
            <person name="Shah S."/>
            <person name="Dougan E. K."/>
            <person name="Thang M."/>
            <person name="Chan C."/>
        </authorList>
    </citation>
    <scope>NUCLEOTIDE SEQUENCE [LARGE SCALE GENOMIC DNA]</scope>
</reference>
<feature type="domain" description="HhH-GPD" evidence="15">
    <location>
        <begin position="292"/>
        <end position="443"/>
    </location>
</feature>
<dbReference type="AlphaFoldDB" id="A0A9P1CVD4"/>
<keyword evidence="8" id="KW-0227">DNA damage</keyword>
<evidence type="ECO:0000256" key="13">
    <source>
        <dbReference type="ARBA" id="ARBA00023295"/>
    </source>
</evidence>
<dbReference type="SMART" id="SM00525">
    <property type="entry name" value="FES"/>
    <property type="match status" value="1"/>
</dbReference>